<proteinExistence type="predicted"/>
<dbReference type="RefSeq" id="WP_221532671.1">
    <property type="nucleotide sequence ID" value="NZ_JAIGYP010000012.1"/>
</dbReference>
<comment type="caution">
    <text evidence="1">The sequence shown here is derived from an EMBL/GenBank/DDBJ whole genome shotgun (WGS) entry which is preliminary data.</text>
</comment>
<accession>A0ABS7JPW3</accession>
<evidence type="ECO:0000313" key="2">
    <source>
        <dbReference type="Proteomes" id="UP000700059"/>
    </source>
</evidence>
<protein>
    <submittedName>
        <fullName evidence="1">Uncharacterized protein</fullName>
    </submittedName>
</protein>
<evidence type="ECO:0000313" key="1">
    <source>
        <dbReference type="EMBL" id="MBX7491408.1"/>
    </source>
</evidence>
<organism evidence="1 2">
    <name type="scientific">Helicobacter turcicus</name>
    <dbReference type="NCBI Taxonomy" id="2867412"/>
    <lineage>
        <taxon>Bacteria</taxon>
        <taxon>Pseudomonadati</taxon>
        <taxon>Campylobacterota</taxon>
        <taxon>Epsilonproteobacteria</taxon>
        <taxon>Campylobacterales</taxon>
        <taxon>Helicobacteraceae</taxon>
        <taxon>Helicobacter</taxon>
    </lineage>
</organism>
<sequence>MLVNHSLNASGLNEIFNEANRLLDKETQTAQSTTNTQNINKISLQNNEQDSEFLEKERITYGLISLEIMSNEQYKAFERVTANMSPNEKIAVAQILTRAGNLSASVEHIREQERAIAEQNTKSAQSDKQGFLGVTQDGWKEVAKEFQENLNNLDGIYTKSYNKNLTSNYNDILRKNGEAKTQRILREFSHAIYSGNIQIDTIG</sequence>
<gene>
    <name evidence="1" type="ORF">K4G57_08045</name>
</gene>
<keyword evidence="2" id="KW-1185">Reference proteome</keyword>
<reference evidence="1 2" key="1">
    <citation type="submission" date="2021-08" db="EMBL/GenBank/DDBJ databases">
        <title>Helicobacter spp. isolated from feces of Anatolian Ground Squirrel (Spermophilus xanthoprymnus) in Turkey.</title>
        <authorList>
            <person name="Aydin F."/>
            <person name="Abay S."/>
            <person name="Kayman T."/>
            <person name="Karakaya E."/>
            <person name="Saticioglu I.B."/>
        </authorList>
    </citation>
    <scope>NUCLEOTIDE SEQUENCE [LARGE SCALE GENOMIC DNA]</scope>
    <source>
        <strain evidence="1 2">Faydin-H70</strain>
    </source>
</reference>
<dbReference type="EMBL" id="JAIGYQ010000012">
    <property type="protein sequence ID" value="MBX7491408.1"/>
    <property type="molecule type" value="Genomic_DNA"/>
</dbReference>
<dbReference type="Proteomes" id="UP000700059">
    <property type="component" value="Unassembled WGS sequence"/>
</dbReference>
<name>A0ABS7JPW3_9HELI</name>